<keyword evidence="2" id="KW-1185">Reference proteome</keyword>
<accession>A0A916S6P4</accession>
<gene>
    <name evidence="1" type="ORF">GCM10011491_08480</name>
</gene>
<evidence type="ECO:0000313" key="1">
    <source>
        <dbReference type="EMBL" id="GGA83329.1"/>
    </source>
</evidence>
<protein>
    <submittedName>
        <fullName evidence="1">Uncharacterized protein</fullName>
    </submittedName>
</protein>
<sequence length="156" mass="17945">MIRCDREGNGKKGELDRDDDRLWIVLSYILCERLQSFPDIDAALVLDDLANLGICEIVKLPDQPRRSVHTYGDLPKRIFSEGCERGKIPLVLPHRVDPGKQAIQTPDHRPDLGGVVSRRQRAQIRCRTRCQRPCHGIQWRRRGNHRRQQALEPLAG</sequence>
<dbReference type="AlphaFoldDB" id="A0A916S6P4"/>
<dbReference type="EMBL" id="BMHH01000002">
    <property type="protein sequence ID" value="GGA83329.1"/>
    <property type="molecule type" value="Genomic_DNA"/>
</dbReference>
<dbReference type="Proteomes" id="UP000646478">
    <property type="component" value="Unassembled WGS sequence"/>
</dbReference>
<proteinExistence type="predicted"/>
<reference evidence="1" key="2">
    <citation type="submission" date="2020-09" db="EMBL/GenBank/DDBJ databases">
        <authorList>
            <person name="Sun Q."/>
            <person name="Zhou Y."/>
        </authorList>
    </citation>
    <scope>NUCLEOTIDE SEQUENCE</scope>
    <source>
        <strain evidence="1">CGMCC 1.15082</strain>
    </source>
</reference>
<reference evidence="1" key="1">
    <citation type="journal article" date="2014" name="Int. J. Syst. Evol. Microbiol.">
        <title>Complete genome sequence of Corynebacterium casei LMG S-19264T (=DSM 44701T), isolated from a smear-ripened cheese.</title>
        <authorList>
            <consortium name="US DOE Joint Genome Institute (JGI-PGF)"/>
            <person name="Walter F."/>
            <person name="Albersmeier A."/>
            <person name="Kalinowski J."/>
            <person name="Ruckert C."/>
        </authorList>
    </citation>
    <scope>NUCLEOTIDE SEQUENCE</scope>
    <source>
        <strain evidence="1">CGMCC 1.15082</strain>
    </source>
</reference>
<organism evidence="1 2">
    <name type="scientific">Brucella endophytica</name>
    <dbReference type="NCBI Taxonomy" id="1963359"/>
    <lineage>
        <taxon>Bacteria</taxon>
        <taxon>Pseudomonadati</taxon>
        <taxon>Pseudomonadota</taxon>
        <taxon>Alphaproteobacteria</taxon>
        <taxon>Hyphomicrobiales</taxon>
        <taxon>Brucellaceae</taxon>
        <taxon>Brucella/Ochrobactrum group</taxon>
        <taxon>Brucella</taxon>
    </lineage>
</organism>
<evidence type="ECO:0000313" key="2">
    <source>
        <dbReference type="Proteomes" id="UP000646478"/>
    </source>
</evidence>
<comment type="caution">
    <text evidence="1">The sequence shown here is derived from an EMBL/GenBank/DDBJ whole genome shotgun (WGS) entry which is preliminary data.</text>
</comment>
<name>A0A916S6P4_9HYPH</name>